<feature type="compositionally biased region" description="Polar residues" evidence="1">
    <location>
        <begin position="328"/>
        <end position="338"/>
    </location>
</feature>
<organism evidence="2 3">
    <name type="scientific">Cafeteria roenbergensis</name>
    <name type="common">Marine flagellate</name>
    <dbReference type="NCBI Taxonomy" id="33653"/>
    <lineage>
        <taxon>Eukaryota</taxon>
        <taxon>Sar</taxon>
        <taxon>Stramenopiles</taxon>
        <taxon>Bigyra</taxon>
        <taxon>Opalozoa</taxon>
        <taxon>Bicosoecida</taxon>
        <taxon>Cafeteriaceae</taxon>
        <taxon>Cafeteria</taxon>
    </lineage>
</organism>
<dbReference type="EMBL" id="VLTO01000002">
    <property type="protein sequence ID" value="KAA0177936.1"/>
    <property type="molecule type" value="Genomic_DNA"/>
</dbReference>
<feature type="region of interest" description="Disordered" evidence="1">
    <location>
        <begin position="1"/>
        <end position="69"/>
    </location>
</feature>
<protein>
    <submittedName>
        <fullName evidence="2">Uncharacterized protein</fullName>
    </submittedName>
</protein>
<feature type="compositionally biased region" description="Low complexity" evidence="1">
    <location>
        <begin position="18"/>
        <end position="53"/>
    </location>
</feature>
<sequence>MVPAKARVALHQPRAAQPPSRAGSRAGAPRPGGRAAESSGSSGDVESAALAARPPSPAQPWAPGSPPKRAKLDLAASLLGGLELEALDGDAVAGRPNHASASKPGSSNSGGAAAPRWPGHRPARARRPLDSAGAASSVGAGGRAASPGPLETRDAAATSSAAATEWGSSAATGVPLLTANGQAGKRENDGILDSILHRKNFLTQACAVRVMATLLLEAGAALGWSAATGKPLPHFGPEHVVILRTGGWDAMASTLMPEFEYEDSVADSGRADASAPVTPTALAGRADALSVPHGSGARFPPSTALLPSTASGRAEGLGWSDAEGAGLGTTQPQPSNPGDCQHGAASTFDLLGLAAEAGSTEVDEVDLREQHLYASGATTLSCVASDESMGVPAVMRATRVMDAADMGRAGSSSLGAQRADRDAAPQRLEAAIVAPNGGDSAAGKLPMCAPRKLGGKPSAEMPACQQRAAKRDRDRDRDLALLPVPVPQRSWGSWGQQGSSAFASSCFAEPQVTVDSWRPDGQISRPEATSLGTPPAVSHRGVSAATVPAEASSTLHGTGIDSEASGPPSLELRFHEQLEPTSDDEADEPASILLLSAQPFGISSFESDF</sequence>
<name>A0A5A8EJ61_CAFRO</name>
<evidence type="ECO:0000256" key="1">
    <source>
        <dbReference type="SAM" id="MobiDB-lite"/>
    </source>
</evidence>
<dbReference type="AlphaFoldDB" id="A0A5A8EJ61"/>
<feature type="region of interest" description="Disordered" evidence="1">
    <location>
        <begin position="293"/>
        <end position="343"/>
    </location>
</feature>
<dbReference type="Proteomes" id="UP000322899">
    <property type="component" value="Unassembled WGS sequence"/>
</dbReference>
<proteinExistence type="predicted"/>
<feature type="region of interest" description="Disordered" evidence="1">
    <location>
        <begin position="453"/>
        <end position="477"/>
    </location>
</feature>
<reference evidence="2 3" key="1">
    <citation type="submission" date="2019-07" db="EMBL/GenBank/DDBJ databases">
        <title>Genomes of Cafeteria roenbergensis.</title>
        <authorList>
            <person name="Fischer M.G."/>
            <person name="Hackl T."/>
            <person name="Roman M."/>
        </authorList>
    </citation>
    <scope>NUCLEOTIDE SEQUENCE [LARGE SCALE GENOMIC DNA]</scope>
    <source>
        <strain evidence="2 3">E4-10P</strain>
    </source>
</reference>
<accession>A0A5A8EJ61</accession>
<feature type="compositionally biased region" description="Low complexity" evidence="1">
    <location>
        <begin position="131"/>
        <end position="146"/>
    </location>
</feature>
<evidence type="ECO:0000313" key="2">
    <source>
        <dbReference type="EMBL" id="KAA0177936.1"/>
    </source>
</evidence>
<comment type="caution">
    <text evidence="2">The sequence shown here is derived from an EMBL/GenBank/DDBJ whole genome shotgun (WGS) entry which is preliminary data.</text>
</comment>
<feature type="compositionally biased region" description="Polar residues" evidence="1">
    <location>
        <begin position="99"/>
        <end position="110"/>
    </location>
</feature>
<evidence type="ECO:0000313" key="3">
    <source>
        <dbReference type="Proteomes" id="UP000322899"/>
    </source>
</evidence>
<feature type="region of interest" description="Disordered" evidence="1">
    <location>
        <begin position="93"/>
        <end position="161"/>
    </location>
</feature>
<gene>
    <name evidence="2" type="ORF">FNF27_00484</name>
</gene>
<feature type="compositionally biased region" description="Pro residues" evidence="1">
    <location>
        <begin position="54"/>
        <end position="66"/>
    </location>
</feature>
<feature type="region of interest" description="Disordered" evidence="1">
    <location>
        <begin position="516"/>
        <end position="570"/>
    </location>
</feature>